<evidence type="ECO:0000256" key="8">
    <source>
        <dbReference type="SAM" id="MobiDB-lite"/>
    </source>
</evidence>
<dbReference type="InterPro" id="IPR001570">
    <property type="entry name" value="Peptidase_M4_C_domain"/>
</dbReference>
<comment type="subcellular location">
    <subcellularLocation>
        <location evidence="7">Secreted</location>
    </subcellularLocation>
</comment>
<evidence type="ECO:0000259" key="9">
    <source>
        <dbReference type="Pfam" id="PF01447"/>
    </source>
</evidence>
<keyword evidence="7" id="KW-0964">Secreted</keyword>
<dbReference type="Pfam" id="PF02868">
    <property type="entry name" value="Peptidase_M4_C"/>
    <property type="match status" value="1"/>
</dbReference>
<dbReference type="InterPro" id="IPR023612">
    <property type="entry name" value="Peptidase_M4"/>
</dbReference>
<evidence type="ECO:0000256" key="1">
    <source>
        <dbReference type="ARBA" id="ARBA00009388"/>
    </source>
</evidence>
<dbReference type="EC" id="3.4.24.-" evidence="7"/>
<feature type="domain" description="Peptidase M4" evidence="9">
    <location>
        <begin position="83"/>
        <end position="166"/>
    </location>
</feature>
<evidence type="ECO:0000259" key="10">
    <source>
        <dbReference type="Pfam" id="PF02868"/>
    </source>
</evidence>
<dbReference type="PRINTS" id="PR00730">
    <property type="entry name" value="THERMOLYSIN"/>
</dbReference>
<keyword evidence="5 7" id="KW-0862">Zinc</keyword>
<evidence type="ECO:0000256" key="5">
    <source>
        <dbReference type="ARBA" id="ARBA00022833"/>
    </source>
</evidence>
<dbReference type="EMBL" id="BAAANY010000055">
    <property type="protein sequence ID" value="GAA1722844.1"/>
    <property type="molecule type" value="Genomic_DNA"/>
</dbReference>
<feature type="domain" description="Peptidase M4 C-terminal" evidence="10">
    <location>
        <begin position="173"/>
        <end position="340"/>
    </location>
</feature>
<name>A0ABP4VH32_9ACTN</name>
<accession>A0ABP4VH32</accession>
<dbReference type="PANTHER" id="PTHR43579">
    <property type="match status" value="1"/>
</dbReference>
<evidence type="ECO:0000256" key="3">
    <source>
        <dbReference type="ARBA" id="ARBA00022723"/>
    </source>
</evidence>
<keyword evidence="12" id="KW-1185">Reference proteome</keyword>
<dbReference type="Gene3D" id="3.10.170.10">
    <property type="match status" value="1"/>
</dbReference>
<evidence type="ECO:0000313" key="11">
    <source>
        <dbReference type="EMBL" id="GAA1722844.1"/>
    </source>
</evidence>
<sequence length="343" mass="36756">MRTVNCILPPHIVERLRQHGDSTMRDIATATAAIDLRMREENRRPQLRGALPEQPHLQRQISDAAGTEDLPGTKIRSEGDPPATDEAVNDAYDKLGSVFKYYLDVHSRNAIDGAGGPLLATVHYSQKYDNAFWDGTQMVFGDGDGSIFVGFTKSLDVIGHELTHGVSAEEAKGLEYHDQPGALNESISDVFGSMVKQYALGQDATQADWLIGNDILGPDFHGVALRSMAAPGTAYDDPQLGKDPQPATMAQYVQTQNDNGGVHINSGIPNKAFHDAAVALGGNAWETAGKVWYAALLDDQMDGTLDFATFAAVTVRIAGTLPDGPRLTAAITEAWKGVGVSVA</sequence>
<evidence type="ECO:0000256" key="2">
    <source>
        <dbReference type="ARBA" id="ARBA00022670"/>
    </source>
</evidence>
<keyword evidence="3" id="KW-0479">Metal-binding</keyword>
<keyword evidence="2 7" id="KW-0645">Protease</keyword>
<dbReference type="InterPro" id="IPR027268">
    <property type="entry name" value="Peptidase_M4/M1_CTD_sf"/>
</dbReference>
<comment type="function">
    <text evidence="7">Extracellular zinc metalloprotease.</text>
</comment>
<dbReference type="Gene3D" id="1.10.390.10">
    <property type="entry name" value="Neutral Protease Domain 2"/>
    <property type="match status" value="1"/>
</dbReference>
<comment type="cofactor">
    <cofactor evidence="7">
        <name>Zn(2+)</name>
        <dbReference type="ChEBI" id="CHEBI:29105"/>
    </cofactor>
</comment>
<evidence type="ECO:0000313" key="12">
    <source>
        <dbReference type="Proteomes" id="UP001500618"/>
    </source>
</evidence>
<dbReference type="SUPFAM" id="SSF55486">
    <property type="entry name" value="Metalloproteases ('zincins'), catalytic domain"/>
    <property type="match status" value="1"/>
</dbReference>
<dbReference type="PANTHER" id="PTHR43579:SF1">
    <property type="entry name" value="NEUTRAL METALLOPROTEINASE"/>
    <property type="match status" value="1"/>
</dbReference>
<evidence type="ECO:0000256" key="4">
    <source>
        <dbReference type="ARBA" id="ARBA00022801"/>
    </source>
</evidence>
<dbReference type="Pfam" id="PF01447">
    <property type="entry name" value="Peptidase_M4"/>
    <property type="match status" value="1"/>
</dbReference>
<organism evidence="11 12">
    <name type="scientific">Fodinicola feengrottensis</name>
    <dbReference type="NCBI Taxonomy" id="435914"/>
    <lineage>
        <taxon>Bacteria</taxon>
        <taxon>Bacillati</taxon>
        <taxon>Actinomycetota</taxon>
        <taxon>Actinomycetes</taxon>
        <taxon>Mycobacteriales</taxon>
        <taxon>Fodinicola</taxon>
    </lineage>
</organism>
<feature type="region of interest" description="Disordered" evidence="8">
    <location>
        <begin position="63"/>
        <end position="85"/>
    </location>
</feature>
<dbReference type="RefSeq" id="WP_344315507.1">
    <property type="nucleotide sequence ID" value="NZ_BAAANY010000055.1"/>
</dbReference>
<dbReference type="InterPro" id="IPR052759">
    <property type="entry name" value="Metalloprotease_M4"/>
</dbReference>
<keyword evidence="4 7" id="KW-0378">Hydrolase</keyword>
<keyword evidence="6 7" id="KW-0482">Metalloprotease</keyword>
<dbReference type="Proteomes" id="UP001500618">
    <property type="component" value="Unassembled WGS sequence"/>
</dbReference>
<proteinExistence type="inferred from homology"/>
<evidence type="ECO:0000256" key="7">
    <source>
        <dbReference type="RuleBase" id="RU366073"/>
    </source>
</evidence>
<dbReference type="InterPro" id="IPR013856">
    <property type="entry name" value="Peptidase_M4_domain"/>
</dbReference>
<dbReference type="CDD" id="cd09597">
    <property type="entry name" value="M4_TLP"/>
    <property type="match status" value="1"/>
</dbReference>
<comment type="caution">
    <text evidence="11">The sequence shown here is derived from an EMBL/GenBank/DDBJ whole genome shotgun (WGS) entry which is preliminary data.</text>
</comment>
<evidence type="ECO:0000256" key="6">
    <source>
        <dbReference type="ARBA" id="ARBA00023049"/>
    </source>
</evidence>
<gene>
    <name evidence="11" type="ORF">GCM10009765_83530</name>
</gene>
<comment type="similarity">
    <text evidence="1 7">Belongs to the peptidase M4 family.</text>
</comment>
<protein>
    <recommendedName>
        <fullName evidence="7">Neutral metalloproteinase</fullName>
        <ecNumber evidence="7">3.4.24.-</ecNumber>
    </recommendedName>
</protein>
<reference evidence="12" key="1">
    <citation type="journal article" date="2019" name="Int. J. Syst. Evol. Microbiol.">
        <title>The Global Catalogue of Microorganisms (GCM) 10K type strain sequencing project: providing services to taxonomists for standard genome sequencing and annotation.</title>
        <authorList>
            <consortium name="The Broad Institute Genomics Platform"/>
            <consortium name="The Broad Institute Genome Sequencing Center for Infectious Disease"/>
            <person name="Wu L."/>
            <person name="Ma J."/>
        </authorList>
    </citation>
    <scope>NUCLEOTIDE SEQUENCE [LARGE SCALE GENOMIC DNA]</scope>
    <source>
        <strain evidence="12">JCM 14718</strain>
    </source>
</reference>